<gene>
    <name evidence="1" type="ORF">EDD29_1115</name>
</gene>
<dbReference type="EMBL" id="RJKE01000001">
    <property type="protein sequence ID" value="ROO83609.1"/>
    <property type="molecule type" value="Genomic_DNA"/>
</dbReference>
<proteinExistence type="predicted"/>
<comment type="caution">
    <text evidence="1">The sequence shown here is derived from an EMBL/GenBank/DDBJ whole genome shotgun (WGS) entry which is preliminary data.</text>
</comment>
<name>A0A3N1CQN4_9ACTN</name>
<evidence type="ECO:0000313" key="2">
    <source>
        <dbReference type="Proteomes" id="UP000272400"/>
    </source>
</evidence>
<accession>A0A3N1CQN4</accession>
<keyword evidence="2" id="KW-1185">Reference proteome</keyword>
<dbReference type="OrthoDB" id="3820010at2"/>
<dbReference type="Pfam" id="PF21863">
    <property type="entry name" value="HTH_67"/>
    <property type="match status" value="1"/>
</dbReference>
<protein>
    <recommendedName>
        <fullName evidence="3">EvbL</fullName>
    </recommendedName>
</protein>
<dbReference type="InterPro" id="IPR054058">
    <property type="entry name" value="HTH_67"/>
</dbReference>
<sequence length="246" mass="26499">MTVARAVQRHIQELGGAFMFSREVRDFGLTTGVEGFLGPYFRGRCGVLGEVDADVVASAAGFFPLEVVRASWESVAMAPDEAAEGYLGACQAFGRRKLAAFDQPERLAELLLAVVRHADPIGAPLFGGWRALPLDDDPRGRVLHLVHALRELRGGLHFLAVKTSGLTALQAVLIGGSPLNSGPDQARLFGWTEPFEEITDAHQALWREAEAVTDRLAQQAFDALDKAEGEELVALLAAAHTAAFTR</sequence>
<reference evidence="1 2" key="1">
    <citation type="submission" date="2018-11" db="EMBL/GenBank/DDBJ databases">
        <title>Sequencing the genomes of 1000 actinobacteria strains.</title>
        <authorList>
            <person name="Klenk H.-P."/>
        </authorList>
    </citation>
    <scope>NUCLEOTIDE SEQUENCE [LARGE SCALE GENOMIC DNA]</scope>
    <source>
        <strain evidence="1 2">DSM 44254</strain>
    </source>
</reference>
<dbReference type="RefSeq" id="WP_123662891.1">
    <property type="nucleotide sequence ID" value="NZ_RJKE01000001.1"/>
</dbReference>
<evidence type="ECO:0008006" key="3">
    <source>
        <dbReference type="Google" id="ProtNLM"/>
    </source>
</evidence>
<dbReference type="AlphaFoldDB" id="A0A3N1CQN4"/>
<dbReference type="NCBIfam" id="NF047719">
    <property type="entry name" value="SCO6745_fam_HTH"/>
    <property type="match status" value="1"/>
</dbReference>
<evidence type="ECO:0000313" key="1">
    <source>
        <dbReference type="EMBL" id="ROO83609.1"/>
    </source>
</evidence>
<organism evidence="1 2">
    <name type="scientific">Actinocorallia herbida</name>
    <dbReference type="NCBI Taxonomy" id="58109"/>
    <lineage>
        <taxon>Bacteria</taxon>
        <taxon>Bacillati</taxon>
        <taxon>Actinomycetota</taxon>
        <taxon>Actinomycetes</taxon>
        <taxon>Streptosporangiales</taxon>
        <taxon>Thermomonosporaceae</taxon>
        <taxon>Actinocorallia</taxon>
    </lineage>
</organism>
<dbReference type="Proteomes" id="UP000272400">
    <property type="component" value="Unassembled WGS sequence"/>
</dbReference>